<comment type="caution">
    <text evidence="6">The sequence shown here is derived from an EMBL/GenBank/DDBJ whole genome shotgun (WGS) entry which is preliminary data.</text>
</comment>
<proteinExistence type="predicted"/>
<dbReference type="EMBL" id="BNAG01000001">
    <property type="protein sequence ID" value="GHE53755.1"/>
    <property type="molecule type" value="Genomic_DNA"/>
</dbReference>
<accession>A0ABQ3I3E8</accession>
<sequence>MVESPNQAIVIVNNSTESPISIELLDSVAHQSDNWIVTYESIDTISLKLNQPTRAIVHSLVDYRQTKFISNGDTLRIDLDSSELKVKSTDRLNAQKIIEERSQGLLETDSLFNLFISVDSSLAFKGVDHGLSVVKRFGVSVNKPLLESYPEIYDKLVQNLIYELEATPTTLEEIHDPELEAIQSLKYEINRHEAQLRLRYLASQFNRPEIYDKMFDSNLYQTGLFKESPFARDYLSFLINQFVLKGEQLRSGNKSYVNYKKAYDLMPNYLEGELLKYAREICLEQMVSYEEGNLNVRGYLSKFLKEHKDSAFVESFESRFLLAYDKQMNATVDLVLMSNAGTTFSLSDLIQEARDSTLFYLDFWASWCAPCRKAMPYSEEKRALFEDKGVQFIYLSMDRDQQKWRTASLSHGLETYKHSYLLINPEEQQLIKDLGIDFIPRYIILDSQGKVIEPNAPGPEGDLLDKTINSYLKN</sequence>
<dbReference type="InterPro" id="IPR013766">
    <property type="entry name" value="Thioredoxin_domain"/>
</dbReference>
<keyword evidence="7" id="KW-1185">Reference proteome</keyword>
<feature type="domain" description="Thioredoxin" evidence="5">
    <location>
        <begin position="321"/>
        <end position="473"/>
    </location>
</feature>
<gene>
    <name evidence="6" type="ORF">GCM10011340_05330</name>
</gene>
<dbReference type="InterPro" id="IPR012336">
    <property type="entry name" value="Thioredoxin-like_fold"/>
</dbReference>
<protein>
    <recommendedName>
        <fullName evidence="5">Thioredoxin domain-containing protein</fullName>
    </recommendedName>
</protein>
<dbReference type="SUPFAM" id="SSF52833">
    <property type="entry name" value="Thioredoxin-like"/>
    <property type="match status" value="1"/>
</dbReference>
<name>A0ABQ3I3E8_9BACT</name>
<dbReference type="InterPro" id="IPR050553">
    <property type="entry name" value="Thioredoxin_ResA/DsbE_sf"/>
</dbReference>
<dbReference type="Proteomes" id="UP000658258">
    <property type="component" value="Unassembled WGS sequence"/>
</dbReference>
<dbReference type="Pfam" id="PF13905">
    <property type="entry name" value="Thioredoxin_8"/>
    <property type="match status" value="1"/>
</dbReference>
<evidence type="ECO:0000313" key="7">
    <source>
        <dbReference type="Proteomes" id="UP000658258"/>
    </source>
</evidence>
<dbReference type="Gene3D" id="3.40.30.10">
    <property type="entry name" value="Glutaredoxin"/>
    <property type="match status" value="1"/>
</dbReference>
<keyword evidence="3" id="KW-1015">Disulfide bond</keyword>
<evidence type="ECO:0000256" key="2">
    <source>
        <dbReference type="ARBA" id="ARBA00022748"/>
    </source>
</evidence>
<evidence type="ECO:0000256" key="3">
    <source>
        <dbReference type="ARBA" id="ARBA00023157"/>
    </source>
</evidence>
<evidence type="ECO:0000259" key="5">
    <source>
        <dbReference type="PROSITE" id="PS51352"/>
    </source>
</evidence>
<comment type="subcellular location">
    <subcellularLocation>
        <location evidence="1">Cell envelope</location>
    </subcellularLocation>
</comment>
<dbReference type="CDD" id="cd02966">
    <property type="entry name" value="TlpA_like_family"/>
    <property type="match status" value="1"/>
</dbReference>
<evidence type="ECO:0000256" key="1">
    <source>
        <dbReference type="ARBA" id="ARBA00004196"/>
    </source>
</evidence>
<dbReference type="InterPro" id="IPR036249">
    <property type="entry name" value="Thioredoxin-like_sf"/>
</dbReference>
<organism evidence="6 7">
    <name type="scientific">Roseivirga thermotolerans</name>
    <dbReference type="NCBI Taxonomy" id="1758176"/>
    <lineage>
        <taxon>Bacteria</taxon>
        <taxon>Pseudomonadati</taxon>
        <taxon>Bacteroidota</taxon>
        <taxon>Cytophagia</taxon>
        <taxon>Cytophagales</taxon>
        <taxon>Roseivirgaceae</taxon>
        <taxon>Roseivirga</taxon>
    </lineage>
</organism>
<keyword evidence="2" id="KW-0201">Cytochrome c-type biogenesis</keyword>
<dbReference type="PANTHER" id="PTHR42852:SF6">
    <property type="entry name" value="THIOL:DISULFIDE INTERCHANGE PROTEIN DSBE"/>
    <property type="match status" value="1"/>
</dbReference>
<evidence type="ECO:0000313" key="6">
    <source>
        <dbReference type="EMBL" id="GHE53755.1"/>
    </source>
</evidence>
<keyword evidence="4" id="KW-0676">Redox-active center</keyword>
<dbReference type="PROSITE" id="PS51352">
    <property type="entry name" value="THIOREDOXIN_2"/>
    <property type="match status" value="1"/>
</dbReference>
<reference evidence="7" key="1">
    <citation type="journal article" date="2019" name="Int. J. Syst. Evol. Microbiol.">
        <title>The Global Catalogue of Microorganisms (GCM) 10K type strain sequencing project: providing services to taxonomists for standard genome sequencing and annotation.</title>
        <authorList>
            <consortium name="The Broad Institute Genomics Platform"/>
            <consortium name="The Broad Institute Genome Sequencing Center for Infectious Disease"/>
            <person name="Wu L."/>
            <person name="Ma J."/>
        </authorList>
    </citation>
    <scope>NUCLEOTIDE SEQUENCE [LARGE SCALE GENOMIC DNA]</scope>
    <source>
        <strain evidence="7">CGMCC 1.15111</strain>
    </source>
</reference>
<dbReference type="PANTHER" id="PTHR42852">
    <property type="entry name" value="THIOL:DISULFIDE INTERCHANGE PROTEIN DSBE"/>
    <property type="match status" value="1"/>
</dbReference>
<evidence type="ECO:0000256" key="4">
    <source>
        <dbReference type="ARBA" id="ARBA00023284"/>
    </source>
</evidence>